<comment type="caution">
    <text evidence="1">The sequence shown here is derived from an EMBL/GenBank/DDBJ whole genome shotgun (WGS) entry which is preliminary data.</text>
</comment>
<accession>A0ABR3Z6Y5</accession>
<dbReference type="Proteomes" id="UP001583186">
    <property type="component" value="Unassembled WGS sequence"/>
</dbReference>
<protein>
    <submittedName>
        <fullName evidence="1">Uncharacterized protein</fullName>
    </submittedName>
</protein>
<proteinExistence type="predicted"/>
<dbReference type="EMBL" id="JAWCUI010000024">
    <property type="protein sequence ID" value="KAL1896090.1"/>
    <property type="molecule type" value="Genomic_DNA"/>
</dbReference>
<gene>
    <name evidence="1" type="ORF">Sste5346_004829</name>
</gene>
<evidence type="ECO:0000313" key="1">
    <source>
        <dbReference type="EMBL" id="KAL1896090.1"/>
    </source>
</evidence>
<keyword evidence="2" id="KW-1185">Reference proteome</keyword>
<sequence>MHTTVPDLLGRDDDTALLRDSSLVLAANVPRQVELAVSHLRGKENPERPLIIMRGKGNACKMRCQYRELRLLPSGNVTTFVALEDELPPWTDEKRNLVASTVQELVQSADDADSFKAYLTAAHAFVDEHKASGAWPTAAEYERVIAKVPQTSRSLQQDRILQQLCDGGLAASPWSIRLLARIIALDTRRLLTCDGQPHNNTELQDVIRIAVERVSVTV</sequence>
<reference evidence="1 2" key="1">
    <citation type="journal article" date="2024" name="IMA Fungus">
        <title>IMA Genome - F19 : A genome assembly and annotation guide to empower mycologists, including annotated draft genome sequences of Ceratocystis pirilliformis, Diaporthe australafricana, Fusarium ophioides, Paecilomyces lecythidis, and Sporothrix stenoceras.</title>
        <authorList>
            <person name="Aylward J."/>
            <person name="Wilson A.M."/>
            <person name="Visagie C.M."/>
            <person name="Spraker J."/>
            <person name="Barnes I."/>
            <person name="Buitendag C."/>
            <person name="Ceriani C."/>
            <person name="Del Mar Angel L."/>
            <person name="du Plessis D."/>
            <person name="Fuchs T."/>
            <person name="Gasser K."/>
            <person name="Kramer D."/>
            <person name="Li W."/>
            <person name="Munsamy K."/>
            <person name="Piso A."/>
            <person name="Price J.L."/>
            <person name="Sonnekus B."/>
            <person name="Thomas C."/>
            <person name="van der Nest A."/>
            <person name="van Dijk A."/>
            <person name="van Heerden A."/>
            <person name="van Vuuren N."/>
            <person name="Yilmaz N."/>
            <person name="Duong T.A."/>
            <person name="van der Merwe N.A."/>
            <person name="Wingfield M.J."/>
            <person name="Wingfield B.D."/>
        </authorList>
    </citation>
    <scope>NUCLEOTIDE SEQUENCE [LARGE SCALE GENOMIC DNA]</scope>
    <source>
        <strain evidence="1 2">CMW 5346</strain>
    </source>
</reference>
<organism evidence="1 2">
    <name type="scientific">Sporothrix stenoceras</name>
    <dbReference type="NCBI Taxonomy" id="5173"/>
    <lineage>
        <taxon>Eukaryota</taxon>
        <taxon>Fungi</taxon>
        <taxon>Dikarya</taxon>
        <taxon>Ascomycota</taxon>
        <taxon>Pezizomycotina</taxon>
        <taxon>Sordariomycetes</taxon>
        <taxon>Sordariomycetidae</taxon>
        <taxon>Ophiostomatales</taxon>
        <taxon>Ophiostomataceae</taxon>
        <taxon>Sporothrix</taxon>
    </lineage>
</organism>
<name>A0ABR3Z6Y5_9PEZI</name>
<evidence type="ECO:0000313" key="2">
    <source>
        <dbReference type="Proteomes" id="UP001583186"/>
    </source>
</evidence>